<evidence type="ECO:0000313" key="1">
    <source>
        <dbReference type="EMBL" id="EXX63742.1"/>
    </source>
</evidence>
<sequence>MNNVELQTTKNVFMVLIAYLHDKLVKISATLTIKNKHQNLILTEPKIFSPGEVKNPPDTVINPGEISDSTEFTAGSGQDSRGIISYKIIGQRGSNSNPLYLIVTWKVKLSGENSININVREYEEFPSLDKSLLKELHRGSTGSTCPNKTVKYHDNRHDFIVTGIIDNKSNAKIKITLSQNFQNTEITEPIEVPDT</sequence>
<reference evidence="1 2" key="1">
    <citation type="submission" date="2014-02" db="EMBL/GenBank/DDBJ databases">
        <title>Single nucleus genome sequencing reveals high similarity among nuclei of an endomycorrhizal fungus.</title>
        <authorList>
            <person name="Lin K."/>
            <person name="Geurts R."/>
            <person name="Zhang Z."/>
            <person name="Limpens E."/>
            <person name="Saunders D.G."/>
            <person name="Mu D."/>
            <person name="Pang E."/>
            <person name="Cao H."/>
            <person name="Cha H."/>
            <person name="Lin T."/>
            <person name="Zhou Q."/>
            <person name="Shang Y."/>
            <person name="Li Y."/>
            <person name="Ivanov S."/>
            <person name="Sharma T."/>
            <person name="Velzen R.V."/>
            <person name="Ruijter N.D."/>
            <person name="Aanen D.K."/>
            <person name="Win J."/>
            <person name="Kamoun S."/>
            <person name="Bisseling T."/>
            <person name="Huang S."/>
        </authorList>
    </citation>
    <scope>NUCLEOTIDE SEQUENCE [LARGE SCALE GENOMIC DNA]</scope>
    <source>
        <strain evidence="2">DAOM197198w</strain>
    </source>
</reference>
<dbReference type="AlphaFoldDB" id="A0A015J2M4"/>
<gene>
    <name evidence="1" type="ORF">RirG_149450</name>
</gene>
<dbReference type="SMR" id="A0A015J2M4"/>
<dbReference type="HOGENOM" id="CLU_122046_0_0_1"/>
<comment type="caution">
    <text evidence="1">The sequence shown here is derived from an EMBL/GenBank/DDBJ whole genome shotgun (WGS) entry which is preliminary data.</text>
</comment>
<keyword evidence="2" id="KW-1185">Reference proteome</keyword>
<dbReference type="Proteomes" id="UP000022910">
    <property type="component" value="Unassembled WGS sequence"/>
</dbReference>
<proteinExistence type="predicted"/>
<protein>
    <submittedName>
        <fullName evidence="1">Uncharacterized protein</fullName>
    </submittedName>
</protein>
<organism evidence="1 2">
    <name type="scientific">Rhizophagus irregularis (strain DAOM 197198w)</name>
    <name type="common">Glomus intraradices</name>
    <dbReference type="NCBI Taxonomy" id="1432141"/>
    <lineage>
        <taxon>Eukaryota</taxon>
        <taxon>Fungi</taxon>
        <taxon>Fungi incertae sedis</taxon>
        <taxon>Mucoromycota</taxon>
        <taxon>Glomeromycotina</taxon>
        <taxon>Glomeromycetes</taxon>
        <taxon>Glomerales</taxon>
        <taxon>Glomeraceae</taxon>
        <taxon>Rhizophagus</taxon>
    </lineage>
</organism>
<evidence type="ECO:0000313" key="2">
    <source>
        <dbReference type="Proteomes" id="UP000022910"/>
    </source>
</evidence>
<name>A0A015J2M4_RHIIW</name>
<dbReference type="OrthoDB" id="2313483at2759"/>
<dbReference type="EMBL" id="JEMT01023793">
    <property type="protein sequence ID" value="EXX63742.1"/>
    <property type="molecule type" value="Genomic_DNA"/>
</dbReference>
<accession>A0A015J2M4</accession>